<geneLocation type="plasmid" evidence="1 2">
    <name>lp28-7</name>
</geneLocation>
<name>G0ITQ3_BORAP</name>
<reference evidence="1 2" key="1">
    <citation type="journal article" date="2011" name="J. Bacteriol.">
        <title>Whole-genome sequences of two Borrelia afzelii and two Borrelia garinii Lyme disease agent isolates.</title>
        <authorList>
            <person name="Casjens S.R."/>
            <person name="Mongodin E.F."/>
            <person name="Qiu W.-G."/>
            <person name="Dunn J.J."/>
            <person name="Luft B.J."/>
            <person name="Fraser-Liggett C.M."/>
            <person name="Schutzer S.E."/>
        </authorList>
    </citation>
    <scope>NUCLEOTIDE SEQUENCE [LARGE SCALE GENOMIC DNA]</scope>
    <source>
        <strain evidence="1 2">PKo</strain>
    </source>
</reference>
<evidence type="ECO:0000313" key="2">
    <source>
        <dbReference type="Proteomes" id="UP000005216"/>
    </source>
</evidence>
<gene>
    <name evidence="1" type="ordered locus">BafPKo_AA0023</name>
</gene>
<protein>
    <submittedName>
        <fullName evidence="1">Uncharacterized protein</fullName>
    </submittedName>
</protein>
<accession>G0ITQ3</accession>
<dbReference type="HOGENOM" id="CLU_2022271_0_0_12"/>
<keyword evidence="2" id="KW-1185">Reference proteome</keyword>
<dbReference type="Proteomes" id="UP000005216">
    <property type="component" value="Plasmid lp28-7"/>
</dbReference>
<dbReference type="KEGG" id="bafz:BafPKo_AA0023"/>
<evidence type="ECO:0000313" key="1">
    <source>
        <dbReference type="EMBL" id="AEL70501.1"/>
    </source>
</evidence>
<keyword evidence="1" id="KW-0614">Plasmid</keyword>
<proteinExistence type="predicted"/>
<dbReference type="EMBL" id="CP002946">
    <property type="protein sequence ID" value="AEL70501.1"/>
    <property type="molecule type" value="Genomic_DNA"/>
</dbReference>
<dbReference type="AlphaFoldDB" id="G0ITQ3"/>
<organism evidence="1 2">
    <name type="scientific">Borreliella afzelii (strain PKo)</name>
    <name type="common">Borrelia afzelii</name>
    <dbReference type="NCBI Taxonomy" id="390236"/>
    <lineage>
        <taxon>Bacteria</taxon>
        <taxon>Pseudomonadati</taxon>
        <taxon>Spirochaetota</taxon>
        <taxon>Spirochaetia</taxon>
        <taxon>Spirochaetales</taxon>
        <taxon>Borreliaceae</taxon>
        <taxon>Borreliella</taxon>
    </lineage>
</organism>
<sequence>MNIMRNTSMPNVVFSEFSQFSPNKANIIEHLNVALYGTYTRRFFTISFEQFDNYFVNVASRVPIDPKRVFVILVFDTNCPIYFQDSLVLLCSHFFDHSLNLGYSNSTPTKLFSKIEGHKSFK</sequence>